<dbReference type="InterPro" id="IPR018033">
    <property type="entry name" value="Deacylase_DtdA_archaea"/>
</dbReference>
<dbReference type="GO" id="GO:0051499">
    <property type="term" value="F:D-aminoacyl-tRNA deacylase activity"/>
    <property type="evidence" value="ECO:0007669"/>
    <property type="project" value="UniProtKB-UniRule"/>
</dbReference>
<name>A0A7J2S371_9EURY</name>
<dbReference type="PIRSF" id="PIRSF016210">
    <property type="entry name" value="UCP016210"/>
    <property type="match status" value="1"/>
</dbReference>
<comment type="cofactor">
    <cofactor evidence="4">
        <name>Zn(2+)</name>
        <dbReference type="ChEBI" id="CHEBI:29105"/>
    </cofactor>
    <text evidence="4">Binds 2 Zn(2+) ions per subunit.</text>
</comment>
<comment type="caution">
    <text evidence="5">The sequence shown here is derived from an EMBL/GenBank/DDBJ whole genome shotgun (WGS) entry which is preliminary data.</text>
</comment>
<comment type="function">
    <text evidence="4">D-aminoacyl-tRNA deacylase with broad substrate specificity. By recycling D-aminoacyl-tRNA to D-amino acids and free tRNA molecules, this enzyme counteracts the toxicity associated with the formation of D-aminoacyl-tRNA entities in vivo.</text>
</comment>
<evidence type="ECO:0000313" key="5">
    <source>
        <dbReference type="EMBL" id="HEC57906.1"/>
    </source>
</evidence>
<comment type="subunit">
    <text evidence="4">Monomer.</text>
</comment>
<accession>A0A7J2S371</accession>
<comment type="catalytic activity">
    <reaction evidence="4">
        <text>a D-aminoacyl-tRNA + H2O = a tRNA + a D-alpha-amino acid + H(+)</text>
        <dbReference type="Rhea" id="RHEA:13953"/>
        <dbReference type="Rhea" id="RHEA-COMP:10123"/>
        <dbReference type="Rhea" id="RHEA-COMP:10124"/>
        <dbReference type="ChEBI" id="CHEBI:15377"/>
        <dbReference type="ChEBI" id="CHEBI:15378"/>
        <dbReference type="ChEBI" id="CHEBI:59871"/>
        <dbReference type="ChEBI" id="CHEBI:78442"/>
        <dbReference type="ChEBI" id="CHEBI:79333"/>
        <dbReference type="EC" id="3.1.1.96"/>
    </reaction>
</comment>
<keyword evidence="3 4" id="KW-0862">Zinc</keyword>
<evidence type="ECO:0000256" key="2">
    <source>
        <dbReference type="ARBA" id="ARBA00022801"/>
    </source>
</evidence>
<evidence type="ECO:0000256" key="3">
    <source>
        <dbReference type="ARBA" id="ARBA00022833"/>
    </source>
</evidence>
<sequence>MSLIPSSNGGLRIQVVYSSKDPAGSNIARFLKERGEEVFAVSESLLYLEDAPDTDLIIFASRHSSESGKPSFTVHAPGNFHLAEFGGRPSTLGMASAVANRVFLAEFQGRKVGFDEFDVSLEVTHHGPTLETPSVFVELGSSQQEWENLDAAKFVADVIINGMRRLEKVGDLEIAVGFGGGHYAPKFTRYVLKKACAISHICPNYQFQHLNKDTICEMIRKTVEDVEVALIDWKGLRKMERDRLIGMLDEIGLEWRRI</sequence>
<dbReference type="HAMAP" id="MF_00562">
    <property type="entry name" value="Deacylase_DtdA"/>
    <property type="match status" value="1"/>
</dbReference>
<organism evidence="5">
    <name type="scientific">Candidatus Syntropharchaeum butanivorans</name>
    <dbReference type="NCBI Taxonomy" id="1839936"/>
    <lineage>
        <taxon>Archaea</taxon>
        <taxon>Methanobacteriati</taxon>
        <taxon>Methanobacteriota</taxon>
        <taxon>Stenosarchaea group</taxon>
        <taxon>Methanomicrobia</taxon>
        <taxon>Methanosarcinales</taxon>
        <taxon>ANME-2 cluster</taxon>
        <taxon>Candidatus Syntropharchaeum</taxon>
    </lineage>
</organism>
<keyword evidence="1 4" id="KW-0479">Metal-binding</keyword>
<dbReference type="Proteomes" id="UP000885936">
    <property type="component" value="Unassembled WGS sequence"/>
</dbReference>
<dbReference type="AlphaFoldDB" id="A0A7J2S371"/>
<dbReference type="PANTHER" id="PTHR34667:SF1">
    <property type="entry name" value="D-AMINOACYL-TRNA DEACYLASE"/>
    <property type="match status" value="1"/>
</dbReference>
<gene>
    <name evidence="4" type="primary">dtdA</name>
    <name evidence="5" type="ORF">ENI32_08595</name>
</gene>
<dbReference type="SUPFAM" id="SSF142535">
    <property type="entry name" value="AF0625-like"/>
    <property type="match status" value="1"/>
</dbReference>
<dbReference type="GO" id="GO:0019478">
    <property type="term" value="P:D-amino acid catabolic process"/>
    <property type="evidence" value="ECO:0007669"/>
    <property type="project" value="UniProtKB-UniRule"/>
</dbReference>
<reference evidence="5" key="1">
    <citation type="journal article" date="2020" name="mSystems">
        <title>Genome- and Community-Level Interaction Insights into Carbon Utilization and Element Cycling Functions of Hydrothermarchaeota in Hydrothermal Sediment.</title>
        <authorList>
            <person name="Zhou Z."/>
            <person name="Liu Y."/>
            <person name="Xu W."/>
            <person name="Pan J."/>
            <person name="Luo Z.H."/>
            <person name="Li M."/>
        </authorList>
    </citation>
    <scope>NUCLEOTIDE SEQUENCE [LARGE SCALE GENOMIC DNA]</scope>
    <source>
        <strain evidence="5">HyVt-386</strain>
    </source>
</reference>
<keyword evidence="2 4" id="KW-0378">Hydrolase</keyword>
<comment type="catalytic activity">
    <reaction evidence="4">
        <text>glycyl-tRNA(Ala) + H2O = tRNA(Ala) + glycine + H(+)</text>
        <dbReference type="Rhea" id="RHEA:53744"/>
        <dbReference type="Rhea" id="RHEA-COMP:9657"/>
        <dbReference type="Rhea" id="RHEA-COMP:13640"/>
        <dbReference type="ChEBI" id="CHEBI:15377"/>
        <dbReference type="ChEBI" id="CHEBI:15378"/>
        <dbReference type="ChEBI" id="CHEBI:57305"/>
        <dbReference type="ChEBI" id="CHEBI:78442"/>
        <dbReference type="ChEBI" id="CHEBI:78522"/>
        <dbReference type="EC" id="3.1.1.96"/>
    </reaction>
</comment>
<evidence type="ECO:0000256" key="1">
    <source>
        <dbReference type="ARBA" id="ARBA00022723"/>
    </source>
</evidence>
<dbReference type="EMBL" id="DRIE01000139">
    <property type="protein sequence ID" value="HEC57906.1"/>
    <property type="molecule type" value="Genomic_DNA"/>
</dbReference>
<protein>
    <recommendedName>
        <fullName evidence="4">D-aminoacyl-tRNA deacylase</fullName>
        <ecNumber evidence="4">3.1.1.96</ecNumber>
    </recommendedName>
</protein>
<dbReference type="Gene3D" id="3.40.630.50">
    <property type="entry name" value="AF0625-like"/>
    <property type="match status" value="1"/>
</dbReference>
<dbReference type="EC" id="3.1.1.96" evidence="4"/>
<dbReference type="GO" id="GO:0008270">
    <property type="term" value="F:zinc ion binding"/>
    <property type="evidence" value="ECO:0007669"/>
    <property type="project" value="UniProtKB-UniRule"/>
</dbReference>
<dbReference type="Gene3D" id="3.40.50.10700">
    <property type="entry name" value="AF0625-like"/>
    <property type="match status" value="1"/>
</dbReference>
<evidence type="ECO:0000256" key="4">
    <source>
        <dbReference type="HAMAP-Rule" id="MF_00562"/>
    </source>
</evidence>
<dbReference type="InterPro" id="IPR007508">
    <property type="entry name" value="DtdA"/>
</dbReference>
<proteinExistence type="inferred from homology"/>
<dbReference type="PANTHER" id="PTHR34667">
    <property type="entry name" value="D-AMINOACYL-TRNA DEACYLASE"/>
    <property type="match status" value="1"/>
</dbReference>
<comment type="similarity">
    <text evidence="4">Belongs to the DtdA deacylase family.</text>
</comment>
<dbReference type="Pfam" id="PF04414">
    <property type="entry name" value="tRNA_deacylase"/>
    <property type="match status" value="1"/>
</dbReference>